<gene>
    <name evidence="7" type="ORF">A7E78_06195</name>
</gene>
<dbReference type="RefSeq" id="WP_072283433.1">
    <property type="nucleotide sequence ID" value="NZ_CP015519.1"/>
</dbReference>
<dbReference type="InterPro" id="IPR050714">
    <property type="entry name" value="Cobalamin_biosynth_MTase"/>
</dbReference>
<dbReference type="CDD" id="cd11644">
    <property type="entry name" value="Precorrin-6Y-MT"/>
    <property type="match status" value="1"/>
</dbReference>
<dbReference type="AlphaFoldDB" id="A0A1L3GNF9"/>
<dbReference type="NCBIfam" id="TIGR02467">
    <property type="entry name" value="CbiE"/>
    <property type="match status" value="1"/>
</dbReference>
<evidence type="ECO:0000256" key="2">
    <source>
        <dbReference type="ARBA" id="ARBA00022573"/>
    </source>
</evidence>
<dbReference type="Proteomes" id="UP000182517">
    <property type="component" value="Chromosome"/>
</dbReference>
<dbReference type="OrthoDB" id="9780707at2"/>
<evidence type="ECO:0000313" key="8">
    <source>
        <dbReference type="Proteomes" id="UP000182517"/>
    </source>
</evidence>
<accession>A0A1L3GNF9</accession>
<dbReference type="GO" id="GO:0032259">
    <property type="term" value="P:methylation"/>
    <property type="evidence" value="ECO:0007669"/>
    <property type="project" value="UniProtKB-KW"/>
</dbReference>
<dbReference type="InterPro" id="IPR035996">
    <property type="entry name" value="4pyrrol_Methylase_sf"/>
</dbReference>
<evidence type="ECO:0000256" key="3">
    <source>
        <dbReference type="ARBA" id="ARBA00022603"/>
    </source>
</evidence>
<evidence type="ECO:0000313" key="7">
    <source>
        <dbReference type="EMBL" id="APG27467.1"/>
    </source>
</evidence>
<evidence type="ECO:0000256" key="4">
    <source>
        <dbReference type="ARBA" id="ARBA00022679"/>
    </source>
</evidence>
<dbReference type="STRING" id="1842532.A7E78_06195"/>
<dbReference type="KEGG" id="pef:A7E78_06195"/>
<keyword evidence="8" id="KW-1185">Reference proteome</keyword>
<dbReference type="Gene3D" id="3.40.1010.10">
    <property type="entry name" value="Cobalt-precorrin-4 Transmethylase, Domain 1"/>
    <property type="match status" value="1"/>
</dbReference>
<keyword evidence="3 7" id="KW-0489">Methyltransferase</keyword>
<dbReference type="InterPro" id="IPR012818">
    <property type="entry name" value="CbiE"/>
</dbReference>
<proteinExistence type="predicted"/>
<dbReference type="InterPro" id="IPR000878">
    <property type="entry name" value="4pyrrol_Mease"/>
</dbReference>
<dbReference type="GO" id="GO:0009236">
    <property type="term" value="P:cobalamin biosynthetic process"/>
    <property type="evidence" value="ECO:0007669"/>
    <property type="project" value="UniProtKB-UniPathway"/>
</dbReference>
<keyword evidence="4 7" id="KW-0808">Transferase</keyword>
<protein>
    <submittedName>
        <fullName evidence="7">Precorrin-6y C5,15-methyltransferase (Decarboxylating) subunit CbiE</fullName>
    </submittedName>
</protein>
<evidence type="ECO:0000256" key="1">
    <source>
        <dbReference type="ARBA" id="ARBA00004953"/>
    </source>
</evidence>
<reference evidence="7 8" key="1">
    <citation type="journal article" date="2017" name="Genome Announc.">
        <title>Complete Genome Sequences of Two Acetylene-Fermenting Pelobacter acetylenicus Strains.</title>
        <authorList>
            <person name="Sutton J.M."/>
            <person name="Baesman S.M."/>
            <person name="Fierst J.L."/>
            <person name="Poret-Peterson A.T."/>
            <person name="Oremland R.S."/>
            <person name="Dunlap D.S."/>
            <person name="Akob D.M."/>
        </authorList>
    </citation>
    <scope>NUCLEOTIDE SEQUENCE [LARGE SCALE GENOMIC DNA]</scope>
    <source>
        <strain evidence="7 8">SFB93</strain>
    </source>
</reference>
<dbReference type="GO" id="GO:0008276">
    <property type="term" value="F:protein methyltransferase activity"/>
    <property type="evidence" value="ECO:0007669"/>
    <property type="project" value="InterPro"/>
</dbReference>
<dbReference type="Pfam" id="PF00590">
    <property type="entry name" value="TP_methylase"/>
    <property type="match status" value="1"/>
</dbReference>
<dbReference type="InterPro" id="IPR014777">
    <property type="entry name" value="4pyrrole_Mease_sub1"/>
</dbReference>
<dbReference type="UniPathway" id="UPA00148"/>
<keyword evidence="2" id="KW-0169">Cobalamin biosynthesis</keyword>
<evidence type="ECO:0000256" key="5">
    <source>
        <dbReference type="ARBA" id="ARBA00022691"/>
    </source>
</evidence>
<dbReference type="PANTHER" id="PTHR43182:SF1">
    <property type="entry name" value="COBALT-PRECORRIN-7 C(5)-METHYLTRANSFERASE"/>
    <property type="match status" value="1"/>
</dbReference>
<dbReference type="EMBL" id="CP015519">
    <property type="protein sequence ID" value="APG27467.1"/>
    <property type="molecule type" value="Genomic_DNA"/>
</dbReference>
<dbReference type="SUPFAM" id="SSF53790">
    <property type="entry name" value="Tetrapyrrole methylase"/>
    <property type="match status" value="1"/>
</dbReference>
<keyword evidence="5" id="KW-0949">S-adenosyl-L-methionine</keyword>
<dbReference type="PANTHER" id="PTHR43182">
    <property type="entry name" value="COBALT-PRECORRIN-6B C(15)-METHYLTRANSFERASE (DECARBOXYLATING)"/>
    <property type="match status" value="1"/>
</dbReference>
<evidence type="ECO:0000259" key="6">
    <source>
        <dbReference type="Pfam" id="PF00590"/>
    </source>
</evidence>
<comment type="pathway">
    <text evidence="1">Cofactor biosynthesis; adenosylcobalamin biosynthesis.</text>
</comment>
<sequence length="214" mass="22775">MAITDKPITIVGCGPGGPAYLTDAARHAVEHAGLLVAANRLLELFPEAQAERLAVGADIAAVLQTMETRLGQLPMVVLVTGDPGMHSLARPVVRHFGRALCRIIPGISSVQAAFAAAGLDWMDARILSAHGTLPEVDHDDLEAVDKIAVLAGSQSALRWIADLAKRLAPRWILVCEELTLPGETVTKVTADILARMEASPRTVVLLLHPAVWDI</sequence>
<dbReference type="InterPro" id="IPR014776">
    <property type="entry name" value="4pyrrole_Mease_sub2"/>
</dbReference>
<dbReference type="Gene3D" id="3.30.950.10">
    <property type="entry name" value="Methyltransferase, Cobalt-precorrin-4 Transmethylase, Domain 2"/>
    <property type="match status" value="1"/>
</dbReference>
<feature type="domain" description="Tetrapyrrole methylase" evidence="6">
    <location>
        <begin position="8"/>
        <end position="191"/>
    </location>
</feature>
<name>A0A1L3GNF9_9BACT</name>
<organism evidence="7 8">
    <name type="scientific">Syntrophotalea acetylenivorans</name>
    <dbReference type="NCBI Taxonomy" id="1842532"/>
    <lineage>
        <taxon>Bacteria</taxon>
        <taxon>Pseudomonadati</taxon>
        <taxon>Thermodesulfobacteriota</taxon>
        <taxon>Desulfuromonadia</taxon>
        <taxon>Desulfuromonadales</taxon>
        <taxon>Syntrophotaleaceae</taxon>
        <taxon>Syntrophotalea</taxon>
    </lineage>
</organism>